<evidence type="ECO:0000313" key="2">
    <source>
        <dbReference type="EMBL" id="TCO88938.1"/>
    </source>
</evidence>
<dbReference type="InterPro" id="IPR051203">
    <property type="entry name" value="Polysaccharide_Synthase-Rel"/>
</dbReference>
<proteinExistence type="inferred from homology"/>
<comment type="caution">
    <text evidence="2">The sequence shown here is derived from an EMBL/GenBank/DDBJ whole genome shotgun (WGS) entry which is preliminary data.</text>
</comment>
<gene>
    <name evidence="2" type="ORF">EV202_12346</name>
</gene>
<dbReference type="NCBIfam" id="TIGR03589">
    <property type="entry name" value="PseB"/>
    <property type="match status" value="1"/>
</dbReference>
<dbReference type="AlphaFoldDB" id="A0A2R3MUH7"/>
<dbReference type="Proteomes" id="UP000295600">
    <property type="component" value="Unassembled WGS sequence"/>
</dbReference>
<dbReference type="PANTHER" id="PTHR43318:SF2">
    <property type="entry name" value="UDP-N-ACETYLGLUCOSAMINE 4,6-DEHYDRATASE (INVERTING)"/>
    <property type="match status" value="1"/>
</dbReference>
<reference evidence="2 3" key="1">
    <citation type="submission" date="2019-03" db="EMBL/GenBank/DDBJ databases">
        <title>Genomic Encyclopedia of Type Strains, Phase IV (KMG-IV): sequencing the most valuable type-strain genomes for metagenomic binning, comparative biology and taxonomic classification.</title>
        <authorList>
            <person name="Goeker M."/>
        </authorList>
    </citation>
    <scope>NUCLEOTIDE SEQUENCE [LARGE SCALE GENOMIC DNA]</scope>
    <source>
        <strain evidence="2 3">DSM 23917</strain>
    </source>
</reference>
<dbReference type="KEGG" id="bhf:C3V43_13545"/>
<name>A0A2R3MUH7_9BACE</name>
<dbReference type="Gene3D" id="3.40.50.720">
    <property type="entry name" value="NAD(P)-binding Rossmann-like Domain"/>
    <property type="match status" value="1"/>
</dbReference>
<dbReference type="InterPro" id="IPR003869">
    <property type="entry name" value="Polysac_CapD-like"/>
</dbReference>
<dbReference type="SUPFAM" id="SSF51735">
    <property type="entry name" value="NAD(P)-binding Rossmann-fold domains"/>
    <property type="match status" value="1"/>
</dbReference>
<protein>
    <submittedName>
        <fullName evidence="2">UDP-N-acetylglucosamine 4,6-dehydratase (Inverting)</fullName>
    </submittedName>
</protein>
<evidence type="ECO:0000313" key="3">
    <source>
        <dbReference type="Proteomes" id="UP000295600"/>
    </source>
</evidence>
<dbReference type="GeneID" id="94549428"/>
<dbReference type="Pfam" id="PF02719">
    <property type="entry name" value="Polysacc_synt_2"/>
    <property type="match status" value="1"/>
</dbReference>
<sequence>MFNNKTILITGGSGLFGRCFIETILRDYPGVRKIIVFSRDVQKHNDILQLYPGKQFSQLRFFLGDVRDKERLIRACEGIDIIIHAATIASVESAEYNPEECIKTNIIGAQNVIDAAFKCGVHDVVALSSDKACAPLNLYGATQLVSDKLFVAANNMKGSKDIRFSVVRYGNVMGSKGSVIPLFLSRKELGGRSLPITDKRMTRFIISNQEVVTAVEFALENHIGGEIFIPKVSSYRITDLATAIAPEMEQKEVGIRAGEKIHEELISAADSINTIDLGDYYAILPCISFTGHRGKNNYTAHYNAQPVADDFHYSSNDNPVQETVESLRDKIKLYINPSLKL</sequence>
<dbReference type="InterPro" id="IPR036291">
    <property type="entry name" value="NAD(P)-bd_dom_sf"/>
</dbReference>
<comment type="similarity">
    <text evidence="1">Belongs to the polysaccharide synthase family.</text>
</comment>
<accession>A0A2R3MUH7</accession>
<dbReference type="RefSeq" id="WP_106070210.1">
    <property type="nucleotide sequence ID" value="NZ_CP027234.1"/>
</dbReference>
<dbReference type="EMBL" id="SLXB01000023">
    <property type="protein sequence ID" value="TCO88938.1"/>
    <property type="molecule type" value="Genomic_DNA"/>
</dbReference>
<dbReference type="InterPro" id="IPR020025">
    <property type="entry name" value="PseB"/>
</dbReference>
<dbReference type="PANTHER" id="PTHR43318">
    <property type="entry name" value="UDP-N-ACETYLGLUCOSAMINE 4,6-DEHYDRATASE"/>
    <property type="match status" value="1"/>
</dbReference>
<organism evidence="2 3">
    <name type="scientific">Prevotella heparinolytica</name>
    <dbReference type="NCBI Taxonomy" id="28113"/>
    <lineage>
        <taxon>Bacteria</taxon>
        <taxon>Pseudomonadati</taxon>
        <taxon>Bacteroidota</taxon>
        <taxon>Bacteroidia</taxon>
        <taxon>Bacteroidales</taxon>
        <taxon>Bacteroidaceae</taxon>
        <taxon>Bacteroides</taxon>
    </lineage>
</organism>
<evidence type="ECO:0000256" key="1">
    <source>
        <dbReference type="ARBA" id="ARBA00007430"/>
    </source>
</evidence>